<organism evidence="7 8">
    <name type="scientific">Halalkalibacter akibai (strain ATCC 43226 / DSM 21942 / CIP 109018 / JCM 9157 / 1139)</name>
    <name type="common">Bacillus akibai</name>
    <dbReference type="NCBI Taxonomy" id="1236973"/>
    <lineage>
        <taxon>Bacteria</taxon>
        <taxon>Bacillati</taxon>
        <taxon>Bacillota</taxon>
        <taxon>Bacilli</taxon>
        <taxon>Bacillales</taxon>
        <taxon>Bacillaceae</taxon>
        <taxon>Halalkalibacter</taxon>
    </lineage>
</organism>
<dbReference type="NCBIfam" id="TIGR02467">
    <property type="entry name" value="CbiE"/>
    <property type="match status" value="1"/>
</dbReference>
<dbReference type="EMBL" id="BAUV01000028">
    <property type="protein sequence ID" value="GAE36094.1"/>
    <property type="molecule type" value="Genomic_DNA"/>
</dbReference>
<dbReference type="GO" id="GO:0009236">
    <property type="term" value="P:cobalamin biosynthetic process"/>
    <property type="evidence" value="ECO:0007669"/>
    <property type="project" value="UniProtKB-UniPathway"/>
</dbReference>
<keyword evidence="8" id="KW-1185">Reference proteome</keyword>
<dbReference type="InterPro" id="IPR000878">
    <property type="entry name" value="4pyrrol_Mease"/>
</dbReference>
<dbReference type="STRING" id="1236973.JCM9157_3240"/>
<reference evidence="7 8" key="1">
    <citation type="journal article" date="2014" name="Genome Announc.">
        <title>Draft Genome Sequences of Three Alkaliphilic Bacillus Strains, Bacillus wakoensis JCM 9140T, Bacillus akibai JCM 9157T, and Bacillus hemicellulosilyticus JCM 9152T.</title>
        <authorList>
            <person name="Yuki M."/>
            <person name="Oshima K."/>
            <person name="Suda W."/>
            <person name="Oshida Y."/>
            <person name="Kitamura K."/>
            <person name="Iida T."/>
            <person name="Hattori M."/>
            <person name="Ohkuma M."/>
        </authorList>
    </citation>
    <scope>NUCLEOTIDE SEQUENCE [LARGE SCALE GENOMIC DNA]</scope>
    <source>
        <strain evidence="7 8">JCM 9157</strain>
    </source>
</reference>
<evidence type="ECO:0000313" key="8">
    <source>
        <dbReference type="Proteomes" id="UP000018896"/>
    </source>
</evidence>
<name>W4QXP5_HALA3</name>
<dbReference type="Pfam" id="PF01135">
    <property type="entry name" value="PCMT"/>
    <property type="match status" value="1"/>
</dbReference>
<accession>W4QXP5</accession>
<dbReference type="InterPro" id="IPR029063">
    <property type="entry name" value="SAM-dependent_MTases_sf"/>
</dbReference>
<dbReference type="InterPro" id="IPR014008">
    <property type="entry name" value="Cbl_synth_MTase_CbiT"/>
</dbReference>
<keyword evidence="2" id="KW-0169">Cobalamin biosynthesis</keyword>
<dbReference type="InterPro" id="IPR014777">
    <property type="entry name" value="4pyrrole_Mease_sub1"/>
</dbReference>
<evidence type="ECO:0000313" key="7">
    <source>
        <dbReference type="EMBL" id="GAE36094.1"/>
    </source>
</evidence>
<evidence type="ECO:0000259" key="6">
    <source>
        <dbReference type="Pfam" id="PF00590"/>
    </source>
</evidence>
<dbReference type="InterPro" id="IPR006365">
    <property type="entry name" value="Cbl_synth_CobL"/>
</dbReference>
<evidence type="ECO:0000256" key="4">
    <source>
        <dbReference type="ARBA" id="ARBA00022679"/>
    </source>
</evidence>
<sequence length="405" mass="45700">MAEHKMKVIGIGDDGKRSLLPIYEKWIYESEILVGGERQLAFFPDYSGEKRVIKGGLTNLVNDLSQETKKIVILASGDPLFYGIGSFLAKKFRVEIYPYLSSIQLAFARMNERWQDAYITSVHGRSIKGLIQRINGREKIALLTDEENSPVKIARYLRSFGINEYRMFVAENLGGENERYGFYDFEKIEAMEFSSLNVVILQKVKEVKTWGMGIEDEEFHQRKPEKGLLTKKEIRTLSLMALNLKENSTVWDIGTCTGSVAIEASLIAKEGSVFAIEKNEHDLENCMLNQVKFRTDFTAIQGKAPEKLDTFPDPDAIFIGGTAGRMEDILTTCCTRLKKGGRIVLNAVTIENLMQAVEAFKQNGFEPTITLAQISRSKPILNLTRFDALNPIYIITAKHREGASK</sequence>
<dbReference type="Gene3D" id="3.40.50.150">
    <property type="entry name" value="Vaccinia Virus protein VP39"/>
    <property type="match status" value="1"/>
</dbReference>
<dbReference type="CDD" id="cd11644">
    <property type="entry name" value="Precorrin-6Y-MT"/>
    <property type="match status" value="1"/>
</dbReference>
<dbReference type="InterPro" id="IPR014776">
    <property type="entry name" value="4pyrrole_Mease_sub2"/>
</dbReference>
<dbReference type="GO" id="GO:0008276">
    <property type="term" value="F:protein methyltransferase activity"/>
    <property type="evidence" value="ECO:0007669"/>
    <property type="project" value="InterPro"/>
</dbReference>
<dbReference type="InterPro" id="IPR050714">
    <property type="entry name" value="Cobalamin_biosynth_MTase"/>
</dbReference>
<dbReference type="PIRSF" id="PIRSF036428">
    <property type="entry name" value="CobL"/>
    <property type="match status" value="1"/>
</dbReference>
<dbReference type="InterPro" id="IPR035996">
    <property type="entry name" value="4pyrrol_Methylase_sf"/>
</dbReference>
<dbReference type="Gene3D" id="3.40.1010.10">
    <property type="entry name" value="Cobalt-precorrin-4 Transmethylase, Domain 1"/>
    <property type="match status" value="1"/>
</dbReference>
<evidence type="ECO:0000256" key="5">
    <source>
        <dbReference type="ARBA" id="ARBA00022691"/>
    </source>
</evidence>
<evidence type="ECO:0000256" key="3">
    <source>
        <dbReference type="ARBA" id="ARBA00022603"/>
    </source>
</evidence>
<keyword evidence="4 7" id="KW-0808">Transferase</keyword>
<protein>
    <submittedName>
        <fullName evidence="7">Cobalt-precorrin-6y C5-methyltransferase</fullName>
    </submittedName>
</protein>
<dbReference type="SUPFAM" id="SSF53790">
    <property type="entry name" value="Tetrapyrrole methylase"/>
    <property type="match status" value="1"/>
</dbReference>
<dbReference type="Proteomes" id="UP000018896">
    <property type="component" value="Unassembled WGS sequence"/>
</dbReference>
<dbReference type="InterPro" id="IPR012818">
    <property type="entry name" value="CbiE"/>
</dbReference>
<dbReference type="eggNOG" id="COG2242">
    <property type="taxonomic scope" value="Bacteria"/>
</dbReference>
<dbReference type="Pfam" id="PF00590">
    <property type="entry name" value="TP_methylase"/>
    <property type="match status" value="1"/>
</dbReference>
<proteinExistence type="predicted"/>
<dbReference type="NCBIfam" id="TIGR02469">
    <property type="entry name" value="CbiT"/>
    <property type="match status" value="1"/>
</dbReference>
<dbReference type="PANTHER" id="PTHR43182">
    <property type="entry name" value="COBALT-PRECORRIN-6B C(15)-METHYLTRANSFERASE (DECARBOXYLATING)"/>
    <property type="match status" value="1"/>
</dbReference>
<dbReference type="RefSeq" id="WP_235715018.1">
    <property type="nucleotide sequence ID" value="NZ_BAUV01000028.1"/>
</dbReference>
<dbReference type="eggNOG" id="COG2241">
    <property type="taxonomic scope" value="Bacteria"/>
</dbReference>
<dbReference type="AlphaFoldDB" id="W4QXP5"/>
<dbReference type="SUPFAM" id="SSF53335">
    <property type="entry name" value="S-adenosyl-L-methionine-dependent methyltransferases"/>
    <property type="match status" value="1"/>
</dbReference>
<gene>
    <name evidence="7" type="ORF">JCM9157_3240</name>
</gene>
<dbReference type="Gene3D" id="3.30.950.10">
    <property type="entry name" value="Methyltransferase, Cobalt-precorrin-4 Transmethylase, Domain 2"/>
    <property type="match status" value="1"/>
</dbReference>
<dbReference type="UniPathway" id="UPA00148"/>
<comment type="pathway">
    <text evidence="1">Cofactor biosynthesis; adenosylcobalamin biosynthesis.</text>
</comment>
<comment type="caution">
    <text evidence="7">The sequence shown here is derived from an EMBL/GenBank/DDBJ whole genome shotgun (WGS) entry which is preliminary data.</text>
</comment>
<evidence type="ECO:0000256" key="2">
    <source>
        <dbReference type="ARBA" id="ARBA00022573"/>
    </source>
</evidence>
<dbReference type="PANTHER" id="PTHR43182:SF1">
    <property type="entry name" value="COBALT-PRECORRIN-7 C(5)-METHYLTRANSFERASE"/>
    <property type="match status" value="1"/>
</dbReference>
<keyword evidence="3 7" id="KW-0489">Methyltransferase</keyword>
<evidence type="ECO:0000256" key="1">
    <source>
        <dbReference type="ARBA" id="ARBA00004953"/>
    </source>
</evidence>
<keyword evidence="5" id="KW-0949">S-adenosyl-L-methionine</keyword>
<dbReference type="GO" id="GO:0032259">
    <property type="term" value="P:methylation"/>
    <property type="evidence" value="ECO:0007669"/>
    <property type="project" value="UniProtKB-KW"/>
</dbReference>
<feature type="domain" description="Tetrapyrrole methylase" evidence="6">
    <location>
        <begin position="60"/>
        <end position="180"/>
    </location>
</feature>